<proteinExistence type="predicted"/>
<sequence>MADFELNMQMSLLQQADSVSCLQNYTDDAPSPSICSITESFRRRMKIGDEATMARKKGAVRRAEKVKKMEGDRIKLPRSVSVWCNGFIKGAKGGD</sequence>
<protein>
    <submittedName>
        <fullName evidence="1">Uncharacterized protein</fullName>
    </submittedName>
</protein>
<evidence type="ECO:0000313" key="1">
    <source>
        <dbReference type="EMBL" id="KAI3720073.1"/>
    </source>
</evidence>
<dbReference type="EMBL" id="CM042052">
    <property type="protein sequence ID" value="KAI3720073.1"/>
    <property type="molecule type" value="Genomic_DNA"/>
</dbReference>
<comment type="caution">
    <text evidence="1">The sequence shown here is derived from an EMBL/GenBank/DDBJ whole genome shotgun (WGS) entry which is preliminary data.</text>
</comment>
<evidence type="ECO:0000313" key="2">
    <source>
        <dbReference type="Proteomes" id="UP001055879"/>
    </source>
</evidence>
<name>A0ACB9BDC3_ARCLA</name>
<organism evidence="1 2">
    <name type="scientific">Arctium lappa</name>
    <name type="common">Greater burdock</name>
    <name type="synonym">Lappa major</name>
    <dbReference type="NCBI Taxonomy" id="4217"/>
    <lineage>
        <taxon>Eukaryota</taxon>
        <taxon>Viridiplantae</taxon>
        <taxon>Streptophyta</taxon>
        <taxon>Embryophyta</taxon>
        <taxon>Tracheophyta</taxon>
        <taxon>Spermatophyta</taxon>
        <taxon>Magnoliopsida</taxon>
        <taxon>eudicotyledons</taxon>
        <taxon>Gunneridae</taxon>
        <taxon>Pentapetalae</taxon>
        <taxon>asterids</taxon>
        <taxon>campanulids</taxon>
        <taxon>Asterales</taxon>
        <taxon>Asteraceae</taxon>
        <taxon>Carduoideae</taxon>
        <taxon>Cardueae</taxon>
        <taxon>Arctiinae</taxon>
        <taxon>Arctium</taxon>
    </lineage>
</organism>
<dbReference type="Proteomes" id="UP001055879">
    <property type="component" value="Linkage Group LG06"/>
</dbReference>
<keyword evidence="2" id="KW-1185">Reference proteome</keyword>
<accession>A0ACB9BDC3</accession>
<reference evidence="1 2" key="2">
    <citation type="journal article" date="2022" name="Mol. Ecol. Resour.">
        <title>The genomes of chicory, endive, great burdock and yacon provide insights into Asteraceae paleo-polyploidization history and plant inulin production.</title>
        <authorList>
            <person name="Fan W."/>
            <person name="Wang S."/>
            <person name="Wang H."/>
            <person name="Wang A."/>
            <person name="Jiang F."/>
            <person name="Liu H."/>
            <person name="Zhao H."/>
            <person name="Xu D."/>
            <person name="Zhang Y."/>
        </authorList>
    </citation>
    <scope>NUCLEOTIDE SEQUENCE [LARGE SCALE GENOMIC DNA]</scope>
    <source>
        <strain evidence="2">cv. Niubang</strain>
    </source>
</reference>
<reference evidence="2" key="1">
    <citation type="journal article" date="2022" name="Mol. Ecol. Resour.">
        <title>The genomes of chicory, endive, great burdock and yacon provide insights into Asteraceae palaeo-polyploidization history and plant inulin production.</title>
        <authorList>
            <person name="Fan W."/>
            <person name="Wang S."/>
            <person name="Wang H."/>
            <person name="Wang A."/>
            <person name="Jiang F."/>
            <person name="Liu H."/>
            <person name="Zhao H."/>
            <person name="Xu D."/>
            <person name="Zhang Y."/>
        </authorList>
    </citation>
    <scope>NUCLEOTIDE SEQUENCE [LARGE SCALE GENOMIC DNA]</scope>
    <source>
        <strain evidence="2">cv. Niubang</strain>
    </source>
</reference>
<gene>
    <name evidence="1" type="ORF">L6452_20983</name>
</gene>